<sequence length="277" mass="29882">MNPTHFTTAVSLDDIVFDGRNKAYGAYLLRRLYNQHITKAAISASALFLLLVSMPLISQLIAGDTSTVLVNVPDGRIIPIDIIPPPPPPITEVIPPTPPPPQAQPAIRAQLKFTTPVIKPTNEVTTDEDLPEVDELRTIDAGTRTVEGVAGGIPDVGIPDGLGTATELTDVVEQPLIFADQMPAFPGGDAAMFTFISKNIKYPQQAIRAHIEGTVYVSFVVSRTGEISDIEVLRGLGAGCDEEAVRVIKSMPKWAPGKQNGRTVPVRYNIPIKYTLK</sequence>
<comment type="caution">
    <text evidence="12">The sequence shown here is derived from an EMBL/GenBank/DDBJ whole genome shotgun (WGS) entry which is preliminary data.</text>
</comment>
<evidence type="ECO:0000256" key="1">
    <source>
        <dbReference type="ARBA" id="ARBA00004383"/>
    </source>
</evidence>
<feature type="transmembrane region" description="Helical" evidence="10">
    <location>
        <begin position="40"/>
        <end position="62"/>
    </location>
</feature>
<evidence type="ECO:0000256" key="9">
    <source>
        <dbReference type="ARBA" id="ARBA00023136"/>
    </source>
</evidence>
<keyword evidence="5" id="KW-0997">Cell inner membrane</keyword>
<dbReference type="Proteomes" id="UP000321926">
    <property type="component" value="Unassembled WGS sequence"/>
</dbReference>
<dbReference type="GO" id="GO:0015891">
    <property type="term" value="P:siderophore transport"/>
    <property type="evidence" value="ECO:0007669"/>
    <property type="project" value="InterPro"/>
</dbReference>
<dbReference type="Pfam" id="PF03544">
    <property type="entry name" value="TonB_C"/>
    <property type="match status" value="1"/>
</dbReference>
<dbReference type="InterPro" id="IPR051045">
    <property type="entry name" value="TonB-dependent_transducer"/>
</dbReference>
<comment type="subcellular location">
    <subcellularLocation>
        <location evidence="1">Cell inner membrane</location>
        <topology evidence="1">Single-pass membrane protein</topology>
        <orientation evidence="1">Periplasmic side</orientation>
    </subcellularLocation>
</comment>
<dbReference type="PRINTS" id="PR01374">
    <property type="entry name" value="TONBPROTEIN"/>
</dbReference>
<reference evidence="12 13" key="1">
    <citation type="submission" date="2019-08" db="EMBL/GenBank/DDBJ databases">
        <authorList>
            <person name="Shi S."/>
        </authorList>
    </citation>
    <scope>NUCLEOTIDE SEQUENCE [LARGE SCALE GENOMIC DNA]</scope>
    <source>
        <strain evidence="12 13">GY10130</strain>
    </source>
</reference>
<accession>A0A5C8KB79</accession>
<dbReference type="RefSeq" id="WP_147919861.1">
    <property type="nucleotide sequence ID" value="NZ_VRTY01000002.1"/>
</dbReference>
<dbReference type="PROSITE" id="PS52015">
    <property type="entry name" value="TONB_CTD"/>
    <property type="match status" value="1"/>
</dbReference>
<evidence type="ECO:0000313" key="12">
    <source>
        <dbReference type="EMBL" id="TXK52635.1"/>
    </source>
</evidence>
<keyword evidence="4" id="KW-1003">Cell membrane</keyword>
<evidence type="ECO:0000259" key="11">
    <source>
        <dbReference type="PROSITE" id="PS52015"/>
    </source>
</evidence>
<protein>
    <submittedName>
        <fullName evidence="12">Energy transducer TonB</fullName>
    </submittedName>
</protein>
<proteinExistence type="inferred from homology"/>
<dbReference type="OrthoDB" id="1039448at2"/>
<dbReference type="GO" id="GO:0031992">
    <property type="term" value="F:energy transducer activity"/>
    <property type="evidence" value="ECO:0007669"/>
    <property type="project" value="InterPro"/>
</dbReference>
<keyword evidence="7" id="KW-0653">Protein transport</keyword>
<keyword evidence="13" id="KW-1185">Reference proteome</keyword>
<dbReference type="NCBIfam" id="TIGR01352">
    <property type="entry name" value="tonB_Cterm"/>
    <property type="match status" value="1"/>
</dbReference>
<dbReference type="GO" id="GO:0055085">
    <property type="term" value="P:transmembrane transport"/>
    <property type="evidence" value="ECO:0007669"/>
    <property type="project" value="InterPro"/>
</dbReference>
<evidence type="ECO:0000256" key="6">
    <source>
        <dbReference type="ARBA" id="ARBA00022692"/>
    </source>
</evidence>
<keyword evidence="6 10" id="KW-0812">Transmembrane</keyword>
<evidence type="ECO:0000256" key="3">
    <source>
        <dbReference type="ARBA" id="ARBA00022448"/>
    </source>
</evidence>
<dbReference type="PANTHER" id="PTHR33446:SF2">
    <property type="entry name" value="PROTEIN TONB"/>
    <property type="match status" value="1"/>
</dbReference>
<evidence type="ECO:0000256" key="2">
    <source>
        <dbReference type="ARBA" id="ARBA00006555"/>
    </source>
</evidence>
<keyword evidence="8 10" id="KW-1133">Transmembrane helix</keyword>
<name>A0A5C8KB79_9BACT</name>
<dbReference type="GO" id="GO:0015031">
    <property type="term" value="P:protein transport"/>
    <property type="evidence" value="ECO:0007669"/>
    <property type="project" value="UniProtKB-KW"/>
</dbReference>
<organism evidence="12 13">
    <name type="scientific">Pontibacter qinzhouensis</name>
    <dbReference type="NCBI Taxonomy" id="2603253"/>
    <lineage>
        <taxon>Bacteria</taxon>
        <taxon>Pseudomonadati</taxon>
        <taxon>Bacteroidota</taxon>
        <taxon>Cytophagia</taxon>
        <taxon>Cytophagales</taxon>
        <taxon>Hymenobacteraceae</taxon>
        <taxon>Pontibacter</taxon>
    </lineage>
</organism>
<dbReference type="GO" id="GO:0030288">
    <property type="term" value="C:outer membrane-bounded periplasmic space"/>
    <property type="evidence" value="ECO:0007669"/>
    <property type="project" value="InterPro"/>
</dbReference>
<evidence type="ECO:0000256" key="8">
    <source>
        <dbReference type="ARBA" id="ARBA00022989"/>
    </source>
</evidence>
<dbReference type="EMBL" id="VRTY01000002">
    <property type="protein sequence ID" value="TXK52635.1"/>
    <property type="molecule type" value="Genomic_DNA"/>
</dbReference>
<dbReference type="InterPro" id="IPR037682">
    <property type="entry name" value="TonB_C"/>
</dbReference>
<dbReference type="SUPFAM" id="SSF74653">
    <property type="entry name" value="TolA/TonB C-terminal domain"/>
    <property type="match status" value="1"/>
</dbReference>
<gene>
    <name evidence="12" type="ORF">FVR03_00840</name>
</gene>
<comment type="similarity">
    <text evidence="2">Belongs to the TonB family.</text>
</comment>
<dbReference type="GO" id="GO:0098797">
    <property type="term" value="C:plasma membrane protein complex"/>
    <property type="evidence" value="ECO:0007669"/>
    <property type="project" value="TreeGrafter"/>
</dbReference>
<evidence type="ECO:0000256" key="10">
    <source>
        <dbReference type="SAM" id="Phobius"/>
    </source>
</evidence>
<dbReference type="Gene3D" id="3.30.1150.10">
    <property type="match status" value="1"/>
</dbReference>
<keyword evidence="9 10" id="KW-0472">Membrane</keyword>
<dbReference type="PANTHER" id="PTHR33446">
    <property type="entry name" value="PROTEIN TONB-RELATED"/>
    <property type="match status" value="1"/>
</dbReference>
<evidence type="ECO:0000256" key="5">
    <source>
        <dbReference type="ARBA" id="ARBA00022519"/>
    </source>
</evidence>
<keyword evidence="3" id="KW-0813">Transport</keyword>
<dbReference type="InterPro" id="IPR006260">
    <property type="entry name" value="TonB/TolA_C"/>
</dbReference>
<feature type="domain" description="TonB C-terminal" evidence="11">
    <location>
        <begin position="187"/>
        <end position="277"/>
    </location>
</feature>
<dbReference type="AlphaFoldDB" id="A0A5C8KB79"/>
<evidence type="ECO:0000313" key="13">
    <source>
        <dbReference type="Proteomes" id="UP000321926"/>
    </source>
</evidence>
<dbReference type="InterPro" id="IPR003538">
    <property type="entry name" value="TonB"/>
</dbReference>
<evidence type="ECO:0000256" key="7">
    <source>
        <dbReference type="ARBA" id="ARBA00022927"/>
    </source>
</evidence>
<evidence type="ECO:0000256" key="4">
    <source>
        <dbReference type="ARBA" id="ARBA00022475"/>
    </source>
</evidence>